<dbReference type="GO" id="GO:0030170">
    <property type="term" value="F:pyridoxal phosphate binding"/>
    <property type="evidence" value="ECO:0007669"/>
    <property type="project" value="InterPro"/>
</dbReference>
<dbReference type="OrthoDB" id="9801834at2"/>
<dbReference type="InterPro" id="IPR015422">
    <property type="entry name" value="PyrdxlP-dep_Trfase_small"/>
</dbReference>
<dbReference type="Pfam" id="PF00202">
    <property type="entry name" value="Aminotran_3"/>
    <property type="match status" value="1"/>
</dbReference>
<dbReference type="InterPro" id="IPR004632">
    <property type="entry name" value="4NH2But_aminotransferase_bac"/>
</dbReference>
<sequence>MVSNNDLLRRRQEAIPQGPANMLPAFAAQARGATITDVEGREYIDFAGGIGVVNTGHCHPKVVRAVQEQAEKFLHTCFHVVMYEGYVELAERLNALAPGDFAKKSFFLNSGAEAVENAVKIARYETGRPAVIAFQNGFHGRSLLTMSLTSKVKPYKYRFGPFAPEVYRAPYAYCYRCPLGLTHPACGAACADYLEEFFVSHVAAERTAALVVEPIQGEGGFATPPPEYFPRLRSICDKYGIRLIVDEVQSGFGRTGTLFAIEHWGVAPDMITVAKSLAGGMPLSGVVGRAEIMDAPHVGGLGGTYGGSPTACAAALAVLDILLEDGLLHRAQELGRHVRKVFDGFQQEFEIVGDVRGLGPMLALELVQDRQTKTPAADKAKALVAHCRAQGLIILACGNFGNVIRTLMPLVITDQELDRGLSILKDGLHAVSG</sequence>
<dbReference type="InterPro" id="IPR015421">
    <property type="entry name" value="PyrdxlP-dep_Trfase_major"/>
</dbReference>
<evidence type="ECO:0000256" key="6">
    <source>
        <dbReference type="RuleBase" id="RU003560"/>
    </source>
</evidence>
<evidence type="ECO:0000313" key="8">
    <source>
        <dbReference type="Proteomes" id="UP000190027"/>
    </source>
</evidence>
<evidence type="ECO:0000256" key="3">
    <source>
        <dbReference type="ARBA" id="ARBA00022576"/>
    </source>
</evidence>
<keyword evidence="3 7" id="KW-0032">Aminotransferase</keyword>
<dbReference type="PANTHER" id="PTHR11986:SF58">
    <property type="entry name" value="LEUCINE_METHIONINE RACEMASE"/>
    <property type="match status" value="1"/>
</dbReference>
<dbReference type="Gene3D" id="3.90.1150.10">
    <property type="entry name" value="Aspartate Aminotransferase, domain 1"/>
    <property type="match status" value="1"/>
</dbReference>
<dbReference type="Gene3D" id="3.40.640.10">
    <property type="entry name" value="Type I PLP-dependent aspartate aminotransferase-like (Major domain)"/>
    <property type="match status" value="1"/>
</dbReference>
<dbReference type="InterPro" id="IPR005814">
    <property type="entry name" value="Aminotrans_3"/>
</dbReference>
<protein>
    <submittedName>
        <fullName evidence="7">4-aminobutyrate aminotransferase apoenzyme</fullName>
    </submittedName>
</protein>
<comment type="cofactor">
    <cofactor evidence="1">
        <name>pyridoxal 5'-phosphate</name>
        <dbReference type="ChEBI" id="CHEBI:597326"/>
    </cofactor>
</comment>
<dbReference type="EMBL" id="FUYC01000002">
    <property type="protein sequence ID" value="SKA74281.1"/>
    <property type="molecule type" value="Genomic_DNA"/>
</dbReference>
<gene>
    <name evidence="7" type="ORF">SAMN02745704_00631</name>
</gene>
<dbReference type="InterPro" id="IPR050103">
    <property type="entry name" value="Class-III_PLP-dep_AT"/>
</dbReference>
<dbReference type="GO" id="GO:0009448">
    <property type="term" value="P:gamma-aminobutyric acid metabolic process"/>
    <property type="evidence" value="ECO:0007669"/>
    <property type="project" value="InterPro"/>
</dbReference>
<dbReference type="PROSITE" id="PS00600">
    <property type="entry name" value="AA_TRANSFER_CLASS_3"/>
    <property type="match status" value="1"/>
</dbReference>
<reference evidence="7 8" key="1">
    <citation type="submission" date="2017-02" db="EMBL/GenBank/DDBJ databases">
        <authorList>
            <person name="Peterson S.W."/>
        </authorList>
    </citation>
    <scope>NUCLEOTIDE SEQUENCE [LARGE SCALE GENOMIC DNA]</scope>
    <source>
        <strain evidence="7 8">DSM 16080</strain>
    </source>
</reference>
<dbReference type="Proteomes" id="UP000190027">
    <property type="component" value="Unassembled WGS sequence"/>
</dbReference>
<dbReference type="InterPro" id="IPR015424">
    <property type="entry name" value="PyrdxlP-dep_Trfase"/>
</dbReference>
<dbReference type="AlphaFoldDB" id="A0A1T4WC49"/>
<keyword evidence="8" id="KW-1185">Reference proteome</keyword>
<dbReference type="FunFam" id="3.40.640.10:FF:000013">
    <property type="entry name" value="4-aminobutyrate aminotransferase"/>
    <property type="match status" value="1"/>
</dbReference>
<dbReference type="CDD" id="cd00610">
    <property type="entry name" value="OAT_like"/>
    <property type="match status" value="1"/>
</dbReference>
<dbReference type="STRING" id="1121449.SAMN02745704_00631"/>
<dbReference type="PIRSF" id="PIRSF000521">
    <property type="entry name" value="Transaminase_4ab_Lys_Orn"/>
    <property type="match status" value="1"/>
</dbReference>
<proteinExistence type="inferred from homology"/>
<dbReference type="NCBIfam" id="TIGR00700">
    <property type="entry name" value="GABAtrnsam"/>
    <property type="match status" value="1"/>
</dbReference>
<dbReference type="GO" id="GO:0042802">
    <property type="term" value="F:identical protein binding"/>
    <property type="evidence" value="ECO:0007669"/>
    <property type="project" value="TreeGrafter"/>
</dbReference>
<name>A0A1T4WC49_9BACT</name>
<evidence type="ECO:0000256" key="5">
    <source>
        <dbReference type="ARBA" id="ARBA00022898"/>
    </source>
</evidence>
<evidence type="ECO:0000313" key="7">
    <source>
        <dbReference type="EMBL" id="SKA74281.1"/>
    </source>
</evidence>
<keyword evidence="5 6" id="KW-0663">Pyridoxal phosphate</keyword>
<evidence type="ECO:0000256" key="4">
    <source>
        <dbReference type="ARBA" id="ARBA00022679"/>
    </source>
</evidence>
<comment type="similarity">
    <text evidence="2 6">Belongs to the class-III pyridoxal-phosphate-dependent aminotransferase family.</text>
</comment>
<keyword evidence="4 7" id="KW-0808">Transferase</keyword>
<dbReference type="PANTHER" id="PTHR11986">
    <property type="entry name" value="AMINOTRANSFERASE CLASS III"/>
    <property type="match status" value="1"/>
</dbReference>
<accession>A0A1T4WC49</accession>
<organism evidence="7 8">
    <name type="scientific">Paucidesulfovibrio gracilis DSM 16080</name>
    <dbReference type="NCBI Taxonomy" id="1121449"/>
    <lineage>
        <taxon>Bacteria</taxon>
        <taxon>Pseudomonadati</taxon>
        <taxon>Thermodesulfobacteriota</taxon>
        <taxon>Desulfovibrionia</taxon>
        <taxon>Desulfovibrionales</taxon>
        <taxon>Desulfovibrionaceae</taxon>
        <taxon>Paucidesulfovibrio</taxon>
    </lineage>
</organism>
<dbReference type="GO" id="GO:0034386">
    <property type="term" value="F:4-aminobutyrate:2-oxoglutarate transaminase activity"/>
    <property type="evidence" value="ECO:0007669"/>
    <property type="project" value="InterPro"/>
</dbReference>
<dbReference type="RefSeq" id="WP_078716203.1">
    <property type="nucleotide sequence ID" value="NZ_FUYC01000002.1"/>
</dbReference>
<evidence type="ECO:0000256" key="1">
    <source>
        <dbReference type="ARBA" id="ARBA00001933"/>
    </source>
</evidence>
<dbReference type="InterPro" id="IPR049704">
    <property type="entry name" value="Aminotrans_3_PPA_site"/>
</dbReference>
<evidence type="ECO:0000256" key="2">
    <source>
        <dbReference type="ARBA" id="ARBA00008954"/>
    </source>
</evidence>
<dbReference type="SUPFAM" id="SSF53383">
    <property type="entry name" value="PLP-dependent transferases"/>
    <property type="match status" value="1"/>
</dbReference>